<dbReference type="InterPro" id="IPR002514">
    <property type="entry name" value="Transposase_8"/>
</dbReference>
<dbReference type="InterPro" id="IPR009057">
    <property type="entry name" value="Homeodomain-like_sf"/>
</dbReference>
<comment type="caution">
    <text evidence="1">The sequence shown here is derived from an EMBL/GenBank/DDBJ whole genome shotgun (WGS) entry which is preliminary data.</text>
</comment>
<gene>
    <name evidence="1" type="ORF">CLA01_41100</name>
</gene>
<evidence type="ECO:0000313" key="1">
    <source>
        <dbReference type="EMBL" id="GEN74038.1"/>
    </source>
</evidence>
<protein>
    <submittedName>
        <fullName evidence="1">Transposase</fullName>
    </submittedName>
</protein>
<dbReference type="Proteomes" id="UP000321150">
    <property type="component" value="Unassembled WGS sequence"/>
</dbReference>
<dbReference type="Pfam" id="PF01527">
    <property type="entry name" value="HTH_Tnp_1"/>
    <property type="match status" value="1"/>
</dbReference>
<dbReference type="GO" id="GO:0003677">
    <property type="term" value="F:DNA binding"/>
    <property type="evidence" value="ECO:0007669"/>
    <property type="project" value="InterPro"/>
</dbReference>
<name>A0A511YFR9_9FLAO</name>
<reference evidence="1 2" key="1">
    <citation type="submission" date="2019-07" db="EMBL/GenBank/DDBJ databases">
        <title>Whole genome shotgun sequence of Chryseobacterium lathyri NBRC 105250.</title>
        <authorList>
            <person name="Hosoyama A."/>
            <person name="Uohara A."/>
            <person name="Ohji S."/>
            <person name="Ichikawa N."/>
        </authorList>
    </citation>
    <scope>NUCLEOTIDE SEQUENCE [LARGE SCALE GENOMIC DNA]</scope>
    <source>
        <strain evidence="1 2">NBRC 105250</strain>
    </source>
</reference>
<sequence length="106" mass="12439">MILILFNFKGMKKIRKNYNLEFKMQAVSLSEQRGNVSSIAQKLEICKESLVTWRKLHKEGKLTYEKQISSDPIREKLLRLRKGLEETKLERDILRKAVGIFSKKDG</sequence>
<organism evidence="1 2">
    <name type="scientific">Chryseobacterium lathyri</name>
    <dbReference type="NCBI Taxonomy" id="395933"/>
    <lineage>
        <taxon>Bacteria</taxon>
        <taxon>Pseudomonadati</taxon>
        <taxon>Bacteroidota</taxon>
        <taxon>Flavobacteriia</taxon>
        <taxon>Flavobacteriales</taxon>
        <taxon>Weeksellaceae</taxon>
        <taxon>Chryseobacterium group</taxon>
        <taxon>Chryseobacterium</taxon>
    </lineage>
</organism>
<proteinExistence type="predicted"/>
<dbReference type="GO" id="GO:0004803">
    <property type="term" value="F:transposase activity"/>
    <property type="evidence" value="ECO:0007669"/>
    <property type="project" value="InterPro"/>
</dbReference>
<dbReference type="OrthoDB" id="1263317at2"/>
<dbReference type="GO" id="GO:0006313">
    <property type="term" value="P:DNA transposition"/>
    <property type="evidence" value="ECO:0007669"/>
    <property type="project" value="InterPro"/>
</dbReference>
<evidence type="ECO:0000313" key="2">
    <source>
        <dbReference type="Proteomes" id="UP000321150"/>
    </source>
</evidence>
<dbReference type="SUPFAM" id="SSF46689">
    <property type="entry name" value="Homeodomain-like"/>
    <property type="match status" value="1"/>
</dbReference>
<dbReference type="EMBL" id="BJYI01000025">
    <property type="protein sequence ID" value="GEN74038.1"/>
    <property type="molecule type" value="Genomic_DNA"/>
</dbReference>
<accession>A0A511YFR9</accession>
<dbReference type="Gene3D" id="1.10.10.60">
    <property type="entry name" value="Homeodomain-like"/>
    <property type="match status" value="1"/>
</dbReference>
<dbReference type="AlphaFoldDB" id="A0A511YFR9"/>